<gene>
    <name evidence="1" type="ORF">FOMPIDRAFT_1050418</name>
</gene>
<dbReference type="SUPFAM" id="SSF52047">
    <property type="entry name" value="RNI-like"/>
    <property type="match status" value="1"/>
</dbReference>
<organism evidence="1 2">
    <name type="scientific">Fomitopsis schrenkii</name>
    <name type="common">Brown rot fungus</name>
    <dbReference type="NCBI Taxonomy" id="2126942"/>
    <lineage>
        <taxon>Eukaryota</taxon>
        <taxon>Fungi</taxon>
        <taxon>Dikarya</taxon>
        <taxon>Basidiomycota</taxon>
        <taxon>Agaricomycotina</taxon>
        <taxon>Agaricomycetes</taxon>
        <taxon>Polyporales</taxon>
        <taxon>Fomitopsis</taxon>
    </lineage>
</organism>
<evidence type="ECO:0000313" key="1">
    <source>
        <dbReference type="EMBL" id="EPS99626.1"/>
    </source>
</evidence>
<reference evidence="1 2" key="1">
    <citation type="journal article" date="2012" name="Science">
        <title>The Paleozoic origin of enzymatic lignin decomposition reconstructed from 31 fungal genomes.</title>
        <authorList>
            <person name="Floudas D."/>
            <person name="Binder M."/>
            <person name="Riley R."/>
            <person name="Barry K."/>
            <person name="Blanchette R.A."/>
            <person name="Henrissat B."/>
            <person name="Martinez A.T."/>
            <person name="Otillar R."/>
            <person name="Spatafora J.W."/>
            <person name="Yadav J.S."/>
            <person name="Aerts A."/>
            <person name="Benoit I."/>
            <person name="Boyd A."/>
            <person name="Carlson A."/>
            <person name="Copeland A."/>
            <person name="Coutinho P.M."/>
            <person name="de Vries R.P."/>
            <person name="Ferreira P."/>
            <person name="Findley K."/>
            <person name="Foster B."/>
            <person name="Gaskell J."/>
            <person name="Glotzer D."/>
            <person name="Gorecki P."/>
            <person name="Heitman J."/>
            <person name="Hesse C."/>
            <person name="Hori C."/>
            <person name="Igarashi K."/>
            <person name="Jurgens J.A."/>
            <person name="Kallen N."/>
            <person name="Kersten P."/>
            <person name="Kohler A."/>
            <person name="Kuees U."/>
            <person name="Kumar T.K.A."/>
            <person name="Kuo A."/>
            <person name="LaButti K."/>
            <person name="Larrondo L.F."/>
            <person name="Lindquist E."/>
            <person name="Ling A."/>
            <person name="Lombard V."/>
            <person name="Lucas S."/>
            <person name="Lundell T."/>
            <person name="Martin R."/>
            <person name="McLaughlin D.J."/>
            <person name="Morgenstern I."/>
            <person name="Morin E."/>
            <person name="Murat C."/>
            <person name="Nagy L.G."/>
            <person name="Nolan M."/>
            <person name="Ohm R.A."/>
            <person name="Patyshakuliyeva A."/>
            <person name="Rokas A."/>
            <person name="Ruiz-Duenas F.J."/>
            <person name="Sabat G."/>
            <person name="Salamov A."/>
            <person name="Samejima M."/>
            <person name="Schmutz J."/>
            <person name="Slot J.C."/>
            <person name="St John F."/>
            <person name="Stenlid J."/>
            <person name="Sun H."/>
            <person name="Sun S."/>
            <person name="Syed K."/>
            <person name="Tsang A."/>
            <person name="Wiebenga A."/>
            <person name="Young D."/>
            <person name="Pisabarro A."/>
            <person name="Eastwood D.C."/>
            <person name="Martin F."/>
            <person name="Cullen D."/>
            <person name="Grigoriev I.V."/>
            <person name="Hibbett D.S."/>
        </authorList>
    </citation>
    <scope>NUCLEOTIDE SEQUENCE</scope>
    <source>
        <strain evidence="2">FP-58527</strain>
    </source>
</reference>
<evidence type="ECO:0000313" key="2">
    <source>
        <dbReference type="Proteomes" id="UP000015241"/>
    </source>
</evidence>
<accession>S8E3A2</accession>
<dbReference type="Gene3D" id="3.80.10.10">
    <property type="entry name" value="Ribonuclease Inhibitor"/>
    <property type="match status" value="1"/>
</dbReference>
<dbReference type="HOGENOM" id="CLU_618252_0_0_1"/>
<dbReference type="STRING" id="743788.S8E3A2"/>
<keyword evidence="2" id="KW-1185">Reference proteome</keyword>
<dbReference type="OrthoDB" id="3193283at2759"/>
<dbReference type="Proteomes" id="UP000015241">
    <property type="component" value="Unassembled WGS sequence"/>
</dbReference>
<dbReference type="AlphaFoldDB" id="S8E3A2"/>
<dbReference type="InParanoid" id="S8E3A2"/>
<dbReference type="Gene3D" id="1.20.1280.50">
    <property type="match status" value="1"/>
</dbReference>
<name>S8E3A2_FOMSC</name>
<protein>
    <submittedName>
        <fullName evidence="1">Uncharacterized protein</fullName>
    </submittedName>
</protein>
<dbReference type="InterPro" id="IPR032675">
    <property type="entry name" value="LRR_dom_sf"/>
</dbReference>
<dbReference type="EMBL" id="KE504155">
    <property type="protein sequence ID" value="EPS99626.1"/>
    <property type="molecule type" value="Genomic_DNA"/>
</dbReference>
<sequence length="525" mass="57637">MERHAPTSIFPPVDNTLQKQANPINTLPPELLSLIFGYLPERPGVDGAPTRDPATAFQIWNPTILDTNVSLVLTQVCRYWRDVCLQSSVLWSHVVDSPESINLPPEVIIERSREQPLKVLLTSTKPRLASMLSEHGHRIQELHWISLDLQRNDHLLSFPAPSLRTLTLTGPRAPPSYEYPNSPPDDSHLPTLFSNHIPRLERLSLSDLTWFPLTGLGSLTHLYLDSCRGPKLTSRLLTLLGNTPHLEHLVLSALPDLALAHPRTTEAPIALTALRTLVLNSLSADSCAALLAHLSLPLSAALRIADIFPCAASLPSALAGLPPVRAATRLALDLTRAQPSVCAVGGAAGVRVHGYTSWFHYEFWLGAAQHIVSQAQIKELWVTAGGRIDVKHGAALCDLVGALPELELLVVDDAVVELMGSMRGGKPFPACPCLMSVHVLCEGRLDASAIVDALIVHEAQLTSRHVRVCCSPGFLFMADDWRELDQRFHSVEYEAYEHTPKMAMPESCNNPGHILWPSWRGEDRG</sequence>
<proteinExistence type="predicted"/>